<sequence length="231" mass="25712">MPFEIPFIIECVYPLTSIDVNHAVSTASPELATIHAGSSNFHDVVRSLADECLLHCYKGVYYNILAQVKTRQLLFYVIRGSHIGVMAGWENALNCVLGIANPNYREVESVALGEQLVREAINQGRIEMVEPVLSMPYDLKRLFLPQCLCEDSGSHLSLKLNSYCPSVSRVKEEKSKVKTPLQSIGQPTKGRERDKRVSGLCEVHVAPEALRQHVEDDCSVQPNLISQSVYG</sequence>
<reference evidence="1" key="1">
    <citation type="journal article" date="2020" name="New Phytol.">
        <title>Comparative genomics reveals dynamic genome evolution in host specialist ectomycorrhizal fungi.</title>
        <authorList>
            <person name="Lofgren L.A."/>
            <person name="Nguyen N.H."/>
            <person name="Vilgalys R."/>
            <person name="Ruytinx J."/>
            <person name="Liao H.L."/>
            <person name="Branco S."/>
            <person name="Kuo A."/>
            <person name="LaButti K."/>
            <person name="Lipzen A."/>
            <person name="Andreopoulos W."/>
            <person name="Pangilinan J."/>
            <person name="Riley R."/>
            <person name="Hundley H."/>
            <person name="Na H."/>
            <person name="Barry K."/>
            <person name="Grigoriev I.V."/>
            <person name="Stajich J.E."/>
            <person name="Kennedy P.G."/>
        </authorList>
    </citation>
    <scope>NUCLEOTIDE SEQUENCE</scope>
    <source>
        <strain evidence="1">S12</strain>
    </source>
</reference>
<name>A0A9P7DAI3_9AGAM</name>
<keyword evidence="2" id="KW-1185">Reference proteome</keyword>
<dbReference type="OrthoDB" id="2633865at2759"/>
<evidence type="ECO:0000313" key="2">
    <source>
        <dbReference type="Proteomes" id="UP000719766"/>
    </source>
</evidence>
<dbReference type="GeneID" id="64594599"/>
<gene>
    <name evidence="1" type="ORF">HD556DRAFT_1313660</name>
</gene>
<accession>A0A9P7DAI3</accession>
<evidence type="ECO:0000313" key="1">
    <source>
        <dbReference type="EMBL" id="KAG1786216.1"/>
    </source>
</evidence>
<organism evidence="1 2">
    <name type="scientific">Suillus plorans</name>
    <dbReference type="NCBI Taxonomy" id="116603"/>
    <lineage>
        <taxon>Eukaryota</taxon>
        <taxon>Fungi</taxon>
        <taxon>Dikarya</taxon>
        <taxon>Basidiomycota</taxon>
        <taxon>Agaricomycotina</taxon>
        <taxon>Agaricomycetes</taxon>
        <taxon>Agaricomycetidae</taxon>
        <taxon>Boletales</taxon>
        <taxon>Suillineae</taxon>
        <taxon>Suillaceae</taxon>
        <taxon>Suillus</taxon>
    </lineage>
</organism>
<dbReference type="Proteomes" id="UP000719766">
    <property type="component" value="Unassembled WGS sequence"/>
</dbReference>
<comment type="caution">
    <text evidence="1">The sequence shown here is derived from an EMBL/GenBank/DDBJ whole genome shotgun (WGS) entry which is preliminary data.</text>
</comment>
<protein>
    <submittedName>
        <fullName evidence="1">Uncharacterized protein</fullName>
    </submittedName>
</protein>
<dbReference type="RefSeq" id="XP_041153678.1">
    <property type="nucleotide sequence ID" value="XM_041300835.1"/>
</dbReference>
<proteinExistence type="predicted"/>
<dbReference type="AlphaFoldDB" id="A0A9P7DAI3"/>
<dbReference type="EMBL" id="JABBWE010000096">
    <property type="protein sequence ID" value="KAG1786216.1"/>
    <property type="molecule type" value="Genomic_DNA"/>
</dbReference>